<keyword evidence="2" id="KW-0677">Repeat</keyword>
<dbReference type="Pfam" id="PF13499">
    <property type="entry name" value="EF-hand_7"/>
    <property type="match status" value="1"/>
</dbReference>
<name>A0ABM4B5L9_HYDVU</name>
<evidence type="ECO:0000313" key="7">
    <source>
        <dbReference type="Proteomes" id="UP001652625"/>
    </source>
</evidence>
<gene>
    <name evidence="8" type="primary">LOC100215780</name>
</gene>
<evidence type="ECO:0000256" key="4">
    <source>
        <dbReference type="ARBA" id="ARBA00023223"/>
    </source>
</evidence>
<reference evidence="8" key="2">
    <citation type="submission" date="2025-08" db="UniProtKB">
        <authorList>
            <consortium name="RefSeq"/>
        </authorList>
    </citation>
    <scope>IDENTIFICATION</scope>
</reference>
<dbReference type="GeneID" id="100215780"/>
<organism evidence="7 8">
    <name type="scientific">Hydra vulgaris</name>
    <name type="common">Hydra</name>
    <name type="synonym">Hydra attenuata</name>
    <dbReference type="NCBI Taxonomy" id="6087"/>
    <lineage>
        <taxon>Eukaryota</taxon>
        <taxon>Metazoa</taxon>
        <taxon>Cnidaria</taxon>
        <taxon>Hydrozoa</taxon>
        <taxon>Hydroidolina</taxon>
        <taxon>Anthoathecata</taxon>
        <taxon>Aplanulata</taxon>
        <taxon>Hydridae</taxon>
        <taxon>Hydra</taxon>
    </lineage>
</organism>
<keyword evidence="4" id="KW-0455">Luminescence</keyword>
<evidence type="ECO:0000256" key="2">
    <source>
        <dbReference type="ARBA" id="ARBA00022737"/>
    </source>
</evidence>
<dbReference type="InterPro" id="IPR018247">
    <property type="entry name" value="EF_Hand_1_Ca_BS"/>
</dbReference>
<dbReference type="InterPro" id="IPR050230">
    <property type="entry name" value="CALM/Myosin/TropC-like"/>
</dbReference>
<dbReference type="Pfam" id="PF00036">
    <property type="entry name" value="EF-hand_1"/>
    <property type="match status" value="1"/>
</dbReference>
<keyword evidence="7" id="KW-1185">Reference proteome</keyword>
<proteinExistence type="inferred from homology"/>
<dbReference type="InterPro" id="IPR002048">
    <property type="entry name" value="EF_hand_dom"/>
</dbReference>
<sequence length="153" mass="17995">MVKDMSSNNIDADQIAEFKECFNLYDRDNDGIISIDEMMTVMRSLSQCPSEREIKEISLALGKNKITFPKFLEYMIPMMKKQRTWENDIYEAFRLYDKDKTGLISIKDLQHILTQTGDRLNQQEFEYMLKVTGINKNATHVKYSDLSRAFKEI</sequence>
<dbReference type="RefSeq" id="XP_065644128.1">
    <property type="nucleotide sequence ID" value="XM_065788056.1"/>
</dbReference>
<dbReference type="Gene3D" id="1.10.238.10">
    <property type="entry name" value="EF-hand"/>
    <property type="match status" value="2"/>
</dbReference>
<evidence type="ECO:0000313" key="8">
    <source>
        <dbReference type="RefSeq" id="XP_065644128.1"/>
    </source>
</evidence>
<evidence type="ECO:0000259" key="6">
    <source>
        <dbReference type="PROSITE" id="PS50222"/>
    </source>
</evidence>
<protein>
    <submittedName>
        <fullName evidence="8">Calmodulin-A isoform X2</fullName>
    </submittedName>
</protein>
<reference evidence="7" key="1">
    <citation type="submission" date="2025-05" db="UniProtKB">
        <authorList>
            <consortium name="RefSeq"/>
        </authorList>
    </citation>
    <scope>NUCLEOTIDE SEQUENCE [LARGE SCALE GENOMIC DNA]</scope>
</reference>
<dbReference type="CDD" id="cd00051">
    <property type="entry name" value="EFh"/>
    <property type="match status" value="1"/>
</dbReference>
<keyword evidence="5" id="KW-0599">Photoprotein</keyword>
<evidence type="ECO:0000256" key="1">
    <source>
        <dbReference type="ARBA" id="ARBA00007828"/>
    </source>
</evidence>
<dbReference type="SUPFAM" id="SSF47473">
    <property type="entry name" value="EF-hand"/>
    <property type="match status" value="1"/>
</dbReference>
<dbReference type="PROSITE" id="PS00018">
    <property type="entry name" value="EF_HAND_1"/>
    <property type="match status" value="2"/>
</dbReference>
<comment type="similarity">
    <text evidence="1">Belongs to the aequorin family.</text>
</comment>
<dbReference type="PROSITE" id="PS50222">
    <property type="entry name" value="EF_HAND_2"/>
    <property type="match status" value="2"/>
</dbReference>
<dbReference type="InterPro" id="IPR011992">
    <property type="entry name" value="EF-hand-dom_pair"/>
</dbReference>
<accession>A0ABM4B5L9</accession>
<feature type="domain" description="EF-hand" evidence="6">
    <location>
        <begin position="84"/>
        <end position="119"/>
    </location>
</feature>
<dbReference type="SMART" id="SM00054">
    <property type="entry name" value="EFh"/>
    <property type="match status" value="2"/>
</dbReference>
<keyword evidence="3" id="KW-0106">Calcium</keyword>
<evidence type="ECO:0000256" key="5">
    <source>
        <dbReference type="ARBA" id="ARBA00023262"/>
    </source>
</evidence>
<dbReference type="PANTHER" id="PTHR23048">
    <property type="entry name" value="MYOSIN LIGHT CHAIN 1, 3"/>
    <property type="match status" value="1"/>
</dbReference>
<feature type="domain" description="EF-hand" evidence="6">
    <location>
        <begin position="13"/>
        <end position="48"/>
    </location>
</feature>
<dbReference type="Proteomes" id="UP001652625">
    <property type="component" value="Chromosome 01"/>
</dbReference>
<dbReference type="PANTHER" id="PTHR23048:SF0">
    <property type="entry name" value="CALMODULIN LIKE 3"/>
    <property type="match status" value="1"/>
</dbReference>
<evidence type="ECO:0000256" key="3">
    <source>
        <dbReference type="ARBA" id="ARBA00022837"/>
    </source>
</evidence>